<organism evidence="1 2">
    <name type="scientific">Marasmiellus scandens</name>
    <dbReference type="NCBI Taxonomy" id="2682957"/>
    <lineage>
        <taxon>Eukaryota</taxon>
        <taxon>Fungi</taxon>
        <taxon>Dikarya</taxon>
        <taxon>Basidiomycota</taxon>
        <taxon>Agaricomycotina</taxon>
        <taxon>Agaricomycetes</taxon>
        <taxon>Agaricomycetidae</taxon>
        <taxon>Agaricales</taxon>
        <taxon>Marasmiineae</taxon>
        <taxon>Omphalotaceae</taxon>
        <taxon>Marasmiellus</taxon>
    </lineage>
</organism>
<accession>A0ABR1JTM2</accession>
<comment type="caution">
    <text evidence="1">The sequence shown here is derived from an EMBL/GenBank/DDBJ whole genome shotgun (WGS) entry which is preliminary data.</text>
</comment>
<evidence type="ECO:0000313" key="2">
    <source>
        <dbReference type="Proteomes" id="UP001498398"/>
    </source>
</evidence>
<protein>
    <recommendedName>
        <fullName evidence="3">F-box domain-containing protein</fullName>
    </recommendedName>
</protein>
<dbReference type="Proteomes" id="UP001498398">
    <property type="component" value="Unassembled WGS sequence"/>
</dbReference>
<name>A0ABR1JTM2_9AGAR</name>
<reference evidence="1 2" key="1">
    <citation type="submission" date="2024-01" db="EMBL/GenBank/DDBJ databases">
        <title>A draft genome for the cacao thread blight pathogen Marasmiellus scandens.</title>
        <authorList>
            <person name="Baruah I.K."/>
            <person name="Leung J."/>
            <person name="Bukari Y."/>
            <person name="Amoako-Attah I."/>
            <person name="Meinhardt L.W."/>
            <person name="Bailey B.A."/>
            <person name="Cohen S.P."/>
        </authorList>
    </citation>
    <scope>NUCLEOTIDE SEQUENCE [LARGE SCALE GENOMIC DNA]</scope>
    <source>
        <strain evidence="1 2">GH-19</strain>
    </source>
</reference>
<evidence type="ECO:0000313" key="1">
    <source>
        <dbReference type="EMBL" id="KAK7465526.1"/>
    </source>
</evidence>
<dbReference type="EMBL" id="JBANRG010000006">
    <property type="protein sequence ID" value="KAK7465526.1"/>
    <property type="molecule type" value="Genomic_DNA"/>
</dbReference>
<keyword evidence="2" id="KW-1185">Reference proteome</keyword>
<sequence>MDITSLPTEILGEIIRQCSLYRADAPVILANVNRLFYDAAHGTPRAWTRLRLSLSDDERCLVRKAGLWFSRAGSCMLDLFIDVAASEHSLTRVPEKPIAEIYHFLVAFLRHYRPRIQILNVRSDTELKAFHFIDAIYSSSYLPPNQHLQLESLRIRITNDIPLVPSTWSPVFESFSHFSGLQSLKLTNHVLPALDTPTIANLRFLTISRSLTAHPLPPEKILRLVGSTPALTQLEINSRIMRQPISELRQYTTIPALESLSLRTNNLPYILRLLGSPSLKKLCLKDLDGRRATAGQELSLALKELSKKAVTSDGIADGLSNLHTLEIAGVTGLHGDEWLDGYWEQCIRRMTRLERLVISDFNGEGLVNLLTGTTNASSGLAAEAVCPALKYLCLSGVRAITPLQRLKMARPDITVEWETTRQEKPRSGSQPSVYAYGSGGFGFGSRFNFERRTGNTEGGNAQSTVLRLDSDSDGTW</sequence>
<dbReference type="SUPFAM" id="SSF52047">
    <property type="entry name" value="RNI-like"/>
    <property type="match status" value="1"/>
</dbReference>
<evidence type="ECO:0008006" key="3">
    <source>
        <dbReference type="Google" id="ProtNLM"/>
    </source>
</evidence>
<gene>
    <name evidence="1" type="ORF">VKT23_005500</name>
</gene>
<proteinExistence type="predicted"/>
<dbReference type="InterPro" id="IPR032675">
    <property type="entry name" value="LRR_dom_sf"/>
</dbReference>
<dbReference type="Gene3D" id="3.80.10.10">
    <property type="entry name" value="Ribonuclease Inhibitor"/>
    <property type="match status" value="1"/>
</dbReference>